<keyword evidence="5" id="KW-1185">Reference proteome</keyword>
<evidence type="ECO:0000256" key="1">
    <source>
        <dbReference type="ARBA" id="ARBA00023186"/>
    </source>
</evidence>
<dbReference type="Proteomes" id="UP000032566">
    <property type="component" value="Unassembled WGS sequence"/>
</dbReference>
<keyword evidence="1" id="KW-0143">Chaperone</keyword>
<protein>
    <recommendedName>
        <fullName evidence="3">DnaJ-like protein C11 C-terminal domain-containing protein</fullName>
    </recommendedName>
</protein>
<comment type="caution">
    <text evidence="4">The sequence shown here is derived from an EMBL/GenBank/DDBJ whole genome shotgun (WGS) entry which is preliminary data.</text>
</comment>
<feature type="signal peptide" evidence="2">
    <location>
        <begin position="1"/>
        <end position="24"/>
    </location>
</feature>
<dbReference type="InterPro" id="IPR024586">
    <property type="entry name" value="DnaJ-like_C11_C"/>
</dbReference>
<dbReference type="RefSeq" id="WP_044398123.1">
    <property type="nucleotide sequence ID" value="NZ_JXYQ01000032.1"/>
</dbReference>
<proteinExistence type="predicted"/>
<organism evidence="4 5">
    <name type="scientific">Acidovorax temperans</name>
    <dbReference type="NCBI Taxonomy" id="80878"/>
    <lineage>
        <taxon>Bacteria</taxon>
        <taxon>Pseudomonadati</taxon>
        <taxon>Pseudomonadota</taxon>
        <taxon>Betaproteobacteria</taxon>
        <taxon>Burkholderiales</taxon>
        <taxon>Comamonadaceae</taxon>
        <taxon>Acidovorax</taxon>
    </lineage>
</organism>
<gene>
    <name evidence="4" type="ORF">RP29_10445</name>
</gene>
<name>A0A0D7K7X1_9BURK</name>
<dbReference type="EMBL" id="JXYQ01000032">
    <property type="protein sequence ID" value="KJA10441.1"/>
    <property type="molecule type" value="Genomic_DNA"/>
</dbReference>
<evidence type="ECO:0000256" key="2">
    <source>
        <dbReference type="SAM" id="SignalP"/>
    </source>
</evidence>
<accession>A0A0D7K7X1</accession>
<keyword evidence="2" id="KW-0732">Signal</keyword>
<sequence>MPFRHSFYGFWAALLLFFGLQAPAAAQRGGDDGAYQILSARYGTSERYVDVTERVRELASGDQPFLVHNDTFGTDPDRGRVKTLRIDARDARGKTRTFNYREDAVVDGRQFTSWRGGNGGYGGGQGNGRDDGEFRILQAVYGTQEHHVDVTRRLRDLAREDRPIALTNDTFGVDPHRGRSKTLRIFVRTRDGQDRMFEYAEGSTIDGARFTGWRSGNWGNEGWNGGWHGNGGGNNQGGAYQGGGYDRPGAGYGGLAIVQAAYGAGNRVIDVTDRVRAQVSGNQLSVRASNDLAGYDPAPGTPKVLWVTYSIGGREYQVSVRESEYLRLP</sequence>
<reference evidence="4 5" key="1">
    <citation type="submission" date="2014-12" db="EMBL/GenBank/DDBJ databases">
        <title>Isolation of bacteria from lake water.</title>
        <authorList>
            <person name="Sheng K.-Y."/>
            <person name="Chin P.-S."/>
            <person name="Chan K.-G."/>
            <person name="Tan G.S."/>
        </authorList>
    </citation>
    <scope>NUCLEOTIDE SEQUENCE [LARGE SCALE GENOMIC DNA]</scope>
    <source>
        <strain evidence="4 5">KY4</strain>
    </source>
</reference>
<evidence type="ECO:0000313" key="4">
    <source>
        <dbReference type="EMBL" id="KJA10441.1"/>
    </source>
</evidence>
<dbReference type="PATRIC" id="fig|80878.5.peg.1748"/>
<evidence type="ECO:0000313" key="5">
    <source>
        <dbReference type="Proteomes" id="UP000032566"/>
    </source>
</evidence>
<evidence type="ECO:0000259" key="3">
    <source>
        <dbReference type="Pfam" id="PF11875"/>
    </source>
</evidence>
<dbReference type="AlphaFoldDB" id="A0A0D7K7X1"/>
<feature type="domain" description="DnaJ-like protein C11 C-terminal" evidence="3">
    <location>
        <begin position="253"/>
        <end position="329"/>
    </location>
</feature>
<dbReference type="OrthoDB" id="8883651at2"/>
<feature type="chain" id="PRO_5002320447" description="DnaJ-like protein C11 C-terminal domain-containing protein" evidence="2">
    <location>
        <begin position="25"/>
        <end position="329"/>
    </location>
</feature>
<dbReference type="Pfam" id="PF11875">
    <property type="entry name" value="DnaJ-like_C11_C"/>
    <property type="match status" value="1"/>
</dbReference>